<dbReference type="PANTHER" id="PTHR11183">
    <property type="entry name" value="GLYCOGENIN SUBFAMILY MEMBER"/>
    <property type="match status" value="1"/>
</dbReference>
<gene>
    <name evidence="3" type="ORF">NEMVEDRAFT_v1g121821</name>
</gene>
<protein>
    <recommendedName>
        <fullName evidence="2">glycogenin glucosyltransferase</fullName>
        <ecNumber evidence="2">2.4.1.186</ecNumber>
    </recommendedName>
</protein>
<keyword evidence="4" id="KW-1185">Reference proteome</keyword>
<evidence type="ECO:0000256" key="2">
    <source>
        <dbReference type="ARBA" id="ARBA00038934"/>
    </source>
</evidence>
<dbReference type="HOGENOM" id="CLU_017171_1_0_1"/>
<reference evidence="3 4" key="1">
    <citation type="journal article" date="2007" name="Science">
        <title>Sea anemone genome reveals ancestral eumetazoan gene repertoire and genomic organization.</title>
        <authorList>
            <person name="Putnam N.H."/>
            <person name="Srivastava M."/>
            <person name="Hellsten U."/>
            <person name="Dirks B."/>
            <person name="Chapman J."/>
            <person name="Salamov A."/>
            <person name="Terry A."/>
            <person name="Shapiro H."/>
            <person name="Lindquist E."/>
            <person name="Kapitonov V.V."/>
            <person name="Jurka J."/>
            <person name="Genikhovich G."/>
            <person name="Grigoriev I.V."/>
            <person name="Lucas S.M."/>
            <person name="Steele R.E."/>
            <person name="Finnerty J.R."/>
            <person name="Technau U."/>
            <person name="Martindale M.Q."/>
            <person name="Rokhsar D.S."/>
        </authorList>
    </citation>
    <scope>NUCLEOTIDE SEQUENCE [LARGE SCALE GENOMIC DNA]</scope>
    <source>
        <strain evidence="4">CH2 X CH6</strain>
    </source>
</reference>
<dbReference type="GO" id="GO:0008466">
    <property type="term" value="F:glycogenin glucosyltransferase activity"/>
    <property type="evidence" value="ECO:0007669"/>
    <property type="project" value="UniProtKB-EC"/>
</dbReference>
<dbReference type="OMA" id="WCKDNDI"/>
<organism evidence="3 4">
    <name type="scientific">Nematostella vectensis</name>
    <name type="common">Starlet sea anemone</name>
    <dbReference type="NCBI Taxonomy" id="45351"/>
    <lineage>
        <taxon>Eukaryota</taxon>
        <taxon>Metazoa</taxon>
        <taxon>Cnidaria</taxon>
        <taxon>Anthozoa</taxon>
        <taxon>Hexacorallia</taxon>
        <taxon>Actiniaria</taxon>
        <taxon>Edwardsiidae</taxon>
        <taxon>Nematostella</taxon>
    </lineage>
</organism>
<comment type="similarity">
    <text evidence="1">Belongs to the glycosyltransferase 8 family. Glycogenin subfamily.</text>
</comment>
<evidence type="ECO:0000313" key="3">
    <source>
        <dbReference type="EMBL" id="EDO35741.1"/>
    </source>
</evidence>
<evidence type="ECO:0000256" key="1">
    <source>
        <dbReference type="ARBA" id="ARBA00038162"/>
    </source>
</evidence>
<proteinExistence type="inferred from homology"/>
<dbReference type="Proteomes" id="UP000001593">
    <property type="component" value="Unassembled WGS sequence"/>
</dbReference>
<dbReference type="PhylomeDB" id="A7SKP2"/>
<dbReference type="InParanoid" id="A7SKP2"/>
<feature type="non-terminal residue" evidence="3">
    <location>
        <position position="167"/>
    </location>
</feature>
<dbReference type="GO" id="GO:0016757">
    <property type="term" value="F:glycosyltransferase activity"/>
    <property type="evidence" value="ECO:0000318"/>
    <property type="project" value="GO_Central"/>
</dbReference>
<dbReference type="Gene3D" id="3.90.550.10">
    <property type="entry name" value="Spore Coat Polysaccharide Biosynthesis Protein SpsA, Chain A"/>
    <property type="match status" value="1"/>
</dbReference>
<sequence>MKQICEDKGSERTDFTWLSALVNDEYVIPAVVLGHSIKTLSCVKKMLVLVSDEVSKASIHALERTGWSVKLVTAMDCRWLERKQGHMPASKGILGTHTRFHAWNYTQYSKIIYADPDYMLLSNMDELFHLSEDFAAAECARAGMVDPCFNAGLLVFRPSYMDYKAIM</sequence>
<dbReference type="STRING" id="45351.A7SKP2"/>
<dbReference type="eggNOG" id="KOG1950">
    <property type="taxonomic scope" value="Eukaryota"/>
</dbReference>
<dbReference type="GO" id="GO:0005978">
    <property type="term" value="P:glycogen biosynthetic process"/>
    <property type="evidence" value="ECO:0007669"/>
    <property type="project" value="UniProtKB-ARBA"/>
</dbReference>
<dbReference type="AlphaFoldDB" id="A7SKP2"/>
<dbReference type="EMBL" id="DS469689">
    <property type="protein sequence ID" value="EDO35741.1"/>
    <property type="molecule type" value="Genomic_DNA"/>
</dbReference>
<dbReference type="Pfam" id="PF01501">
    <property type="entry name" value="Glyco_transf_8"/>
    <property type="match status" value="1"/>
</dbReference>
<dbReference type="InterPro" id="IPR002495">
    <property type="entry name" value="Glyco_trans_8"/>
</dbReference>
<dbReference type="InterPro" id="IPR050587">
    <property type="entry name" value="GNT1/Glycosyltrans_8"/>
</dbReference>
<dbReference type="InterPro" id="IPR029044">
    <property type="entry name" value="Nucleotide-diphossugar_trans"/>
</dbReference>
<dbReference type="EC" id="2.4.1.186" evidence="2"/>
<dbReference type="SUPFAM" id="SSF53448">
    <property type="entry name" value="Nucleotide-diphospho-sugar transferases"/>
    <property type="match status" value="1"/>
</dbReference>
<name>A7SKP2_NEMVE</name>
<accession>A7SKP2</accession>
<evidence type="ECO:0000313" key="4">
    <source>
        <dbReference type="Proteomes" id="UP000001593"/>
    </source>
</evidence>